<evidence type="ECO:0000313" key="5">
    <source>
        <dbReference type="Ensembl" id="ENSCCRP00020055197.1"/>
    </source>
</evidence>
<feature type="transmembrane region" description="Helical" evidence="4">
    <location>
        <begin position="18"/>
        <end position="40"/>
    </location>
</feature>
<proteinExistence type="predicted"/>
<dbReference type="Proteomes" id="UP000694701">
    <property type="component" value="Unplaced"/>
</dbReference>
<evidence type="ECO:0000256" key="1">
    <source>
        <dbReference type="ARBA" id="ARBA00022801"/>
    </source>
</evidence>
<accession>A0A8C2FHB6</accession>
<keyword evidence="4" id="KW-0812">Transmembrane</keyword>
<dbReference type="GO" id="GO:0004806">
    <property type="term" value="F:triacylglycerol lipase activity"/>
    <property type="evidence" value="ECO:0007669"/>
    <property type="project" value="TreeGrafter"/>
</dbReference>
<dbReference type="GO" id="GO:0019369">
    <property type="term" value="P:arachidonate metabolic process"/>
    <property type="evidence" value="ECO:0007669"/>
    <property type="project" value="TreeGrafter"/>
</dbReference>
<evidence type="ECO:0000256" key="2">
    <source>
        <dbReference type="ARBA" id="ARBA00022963"/>
    </source>
</evidence>
<name>A0A8C2FHB6_CYPCA</name>
<dbReference type="PANTHER" id="PTHR45792:SF2">
    <property type="entry name" value="DIACYLGLYCEROL LIPASE-BETA"/>
    <property type="match status" value="1"/>
</dbReference>
<keyword evidence="3" id="KW-0443">Lipid metabolism</keyword>
<evidence type="ECO:0000256" key="4">
    <source>
        <dbReference type="SAM" id="Phobius"/>
    </source>
</evidence>
<organism evidence="5 6">
    <name type="scientific">Cyprinus carpio</name>
    <name type="common">Common carp</name>
    <dbReference type="NCBI Taxonomy" id="7962"/>
    <lineage>
        <taxon>Eukaryota</taxon>
        <taxon>Metazoa</taxon>
        <taxon>Chordata</taxon>
        <taxon>Craniata</taxon>
        <taxon>Vertebrata</taxon>
        <taxon>Euteleostomi</taxon>
        <taxon>Actinopterygii</taxon>
        <taxon>Neopterygii</taxon>
        <taxon>Teleostei</taxon>
        <taxon>Ostariophysi</taxon>
        <taxon>Cypriniformes</taxon>
        <taxon>Cyprinidae</taxon>
        <taxon>Cyprininae</taxon>
        <taxon>Cyprinus</taxon>
    </lineage>
</organism>
<feature type="transmembrane region" description="Helical" evidence="4">
    <location>
        <begin position="60"/>
        <end position="81"/>
    </location>
</feature>
<keyword evidence="4" id="KW-1133">Transmembrane helix</keyword>
<protein>
    <recommendedName>
        <fullName evidence="7">Sn1-specific diacylglycerol lipase beta</fullName>
    </recommendedName>
</protein>
<dbReference type="InterPro" id="IPR052214">
    <property type="entry name" value="DAG_Lipase-Related"/>
</dbReference>
<sequence length="188" mass="21106">MPAMVVFGRRWRIASDDLVFPGAFELFIRAVWWIVTLVVYTNHKGRFDCQGGTYLHNYLVVLLVLLGVIILTLCAIVYISAQGTIMNPGPRRSVPALVYLRALLYVPELVWACLGAVWVSDSSTGCKPEEVGAVIAAVVSRLIRSGSEDIYNVAKNAVVLNLFVKESFKNKMHHSFHKNIVRHDCFQR</sequence>
<dbReference type="GO" id="GO:0022008">
    <property type="term" value="P:neurogenesis"/>
    <property type="evidence" value="ECO:0007669"/>
    <property type="project" value="TreeGrafter"/>
</dbReference>
<keyword evidence="2" id="KW-0442">Lipid degradation</keyword>
<dbReference type="AlphaFoldDB" id="A0A8C2FHB6"/>
<evidence type="ECO:0000313" key="6">
    <source>
        <dbReference type="Proteomes" id="UP000694701"/>
    </source>
</evidence>
<evidence type="ECO:0008006" key="7">
    <source>
        <dbReference type="Google" id="ProtNLM"/>
    </source>
</evidence>
<feature type="transmembrane region" description="Helical" evidence="4">
    <location>
        <begin position="102"/>
        <end position="119"/>
    </location>
</feature>
<dbReference type="GO" id="GO:0046340">
    <property type="term" value="P:diacylglycerol catabolic process"/>
    <property type="evidence" value="ECO:0007669"/>
    <property type="project" value="TreeGrafter"/>
</dbReference>
<dbReference type="Ensembl" id="ENSCCRT00020060670.1">
    <property type="protein sequence ID" value="ENSCCRP00020055197.1"/>
    <property type="gene ID" value="ENSCCRG00020025669.1"/>
</dbReference>
<keyword evidence="1" id="KW-0378">Hydrolase</keyword>
<evidence type="ECO:0000256" key="3">
    <source>
        <dbReference type="ARBA" id="ARBA00023098"/>
    </source>
</evidence>
<dbReference type="PANTHER" id="PTHR45792">
    <property type="entry name" value="DIACYLGLYCEROL LIPASE HOMOLOG-RELATED"/>
    <property type="match status" value="1"/>
</dbReference>
<dbReference type="GO" id="GO:0005886">
    <property type="term" value="C:plasma membrane"/>
    <property type="evidence" value="ECO:0007669"/>
    <property type="project" value="TreeGrafter"/>
</dbReference>
<dbReference type="GO" id="GO:0005737">
    <property type="term" value="C:cytoplasm"/>
    <property type="evidence" value="ECO:0007669"/>
    <property type="project" value="TreeGrafter"/>
</dbReference>
<keyword evidence="4" id="KW-0472">Membrane</keyword>
<reference evidence="5" key="1">
    <citation type="submission" date="2025-08" db="UniProtKB">
        <authorList>
            <consortium name="Ensembl"/>
        </authorList>
    </citation>
    <scope>IDENTIFICATION</scope>
</reference>